<name>A0A5P1FKM7_ASPOF</name>
<dbReference type="Proteomes" id="UP000243459">
    <property type="component" value="Chromosome 2"/>
</dbReference>
<dbReference type="EMBL" id="CM007382">
    <property type="protein sequence ID" value="ONK78624.1"/>
    <property type="molecule type" value="Genomic_DNA"/>
</dbReference>
<evidence type="ECO:0000313" key="1">
    <source>
        <dbReference type="EMBL" id="ONK78624.1"/>
    </source>
</evidence>
<accession>A0A5P1FKM7</accession>
<sequence>MVVVISSPIPRPFHSPSLQSPRNPRSLPFFEKGPVGFRSTLRQRGLASMVLPSSSSPSLKGTFDAELKSPNPGVTGESDLLIVGPGVLGRMVAEKWRQDHPDSQIYGQTMTSDRHDELIKVGIKPSLRGMLTDTRVPYVIFCAPPSRTEDYPGDISALTTGRGVCVVVVGALSESWLSVALCQIVDGEETEAEDGGEDDGLRGTDYKTSYSHELHSFLF</sequence>
<keyword evidence="2" id="KW-1185">Reference proteome</keyword>
<evidence type="ECO:0000313" key="2">
    <source>
        <dbReference type="Proteomes" id="UP000243459"/>
    </source>
</evidence>
<proteinExistence type="predicted"/>
<organism evidence="1 2">
    <name type="scientific">Asparagus officinalis</name>
    <name type="common">Garden asparagus</name>
    <dbReference type="NCBI Taxonomy" id="4686"/>
    <lineage>
        <taxon>Eukaryota</taxon>
        <taxon>Viridiplantae</taxon>
        <taxon>Streptophyta</taxon>
        <taxon>Embryophyta</taxon>
        <taxon>Tracheophyta</taxon>
        <taxon>Spermatophyta</taxon>
        <taxon>Magnoliopsida</taxon>
        <taxon>Liliopsida</taxon>
        <taxon>Asparagales</taxon>
        <taxon>Asparagaceae</taxon>
        <taxon>Asparagoideae</taxon>
        <taxon>Asparagus</taxon>
    </lineage>
</organism>
<gene>
    <name evidence="1" type="ORF">A4U43_C02F20760</name>
</gene>
<protein>
    <submittedName>
        <fullName evidence="1">Uncharacterized protein</fullName>
    </submittedName>
</protein>
<reference evidence="2" key="1">
    <citation type="journal article" date="2017" name="Nat. Commun.">
        <title>The asparagus genome sheds light on the origin and evolution of a young Y chromosome.</title>
        <authorList>
            <person name="Harkess A."/>
            <person name="Zhou J."/>
            <person name="Xu C."/>
            <person name="Bowers J.E."/>
            <person name="Van der Hulst R."/>
            <person name="Ayyampalayam S."/>
            <person name="Mercati F."/>
            <person name="Riccardi P."/>
            <person name="McKain M.R."/>
            <person name="Kakrana A."/>
            <person name="Tang H."/>
            <person name="Ray J."/>
            <person name="Groenendijk J."/>
            <person name="Arikit S."/>
            <person name="Mathioni S.M."/>
            <person name="Nakano M."/>
            <person name="Shan H."/>
            <person name="Telgmann-Rauber A."/>
            <person name="Kanno A."/>
            <person name="Yue Z."/>
            <person name="Chen H."/>
            <person name="Li W."/>
            <person name="Chen Y."/>
            <person name="Xu X."/>
            <person name="Zhang Y."/>
            <person name="Luo S."/>
            <person name="Chen H."/>
            <person name="Gao J."/>
            <person name="Mao Z."/>
            <person name="Pires J.C."/>
            <person name="Luo M."/>
            <person name="Kudrna D."/>
            <person name="Wing R.A."/>
            <person name="Meyers B.C."/>
            <person name="Yi K."/>
            <person name="Kong H."/>
            <person name="Lavrijsen P."/>
            <person name="Sunseri F."/>
            <person name="Falavigna A."/>
            <person name="Ye Y."/>
            <person name="Leebens-Mack J.H."/>
            <person name="Chen G."/>
        </authorList>
    </citation>
    <scope>NUCLEOTIDE SEQUENCE [LARGE SCALE GENOMIC DNA]</scope>
    <source>
        <strain evidence="2">cv. DH0086</strain>
    </source>
</reference>
<dbReference type="AlphaFoldDB" id="A0A5P1FKM7"/>
<dbReference type="Gramene" id="ONK78624">
    <property type="protein sequence ID" value="ONK78624"/>
    <property type="gene ID" value="A4U43_C02F20760"/>
</dbReference>